<evidence type="ECO:0000256" key="5">
    <source>
        <dbReference type="ARBA" id="ARBA00023136"/>
    </source>
</evidence>
<feature type="transmembrane region" description="Helical" evidence="6">
    <location>
        <begin position="36"/>
        <end position="53"/>
    </location>
</feature>
<accession>A0ABW2EL03</accession>
<dbReference type="RefSeq" id="WP_204707366.1">
    <property type="nucleotide sequence ID" value="NZ_JBHSZV010000014.1"/>
</dbReference>
<reference evidence="8" key="1">
    <citation type="journal article" date="2019" name="Int. J. Syst. Evol. Microbiol.">
        <title>The Global Catalogue of Microorganisms (GCM) 10K type strain sequencing project: providing services to taxonomists for standard genome sequencing and annotation.</title>
        <authorList>
            <consortium name="The Broad Institute Genomics Platform"/>
            <consortium name="The Broad Institute Genome Sequencing Center for Infectious Disease"/>
            <person name="Wu L."/>
            <person name="Ma J."/>
        </authorList>
    </citation>
    <scope>NUCLEOTIDE SEQUENCE [LARGE SCALE GENOMIC DNA]</scope>
    <source>
        <strain evidence="8">CGMCC 4.1621</strain>
    </source>
</reference>
<dbReference type="Pfam" id="PF01594">
    <property type="entry name" value="AI-2E_transport"/>
    <property type="match status" value="1"/>
</dbReference>
<sequence>MDKFNLRQIQRFFLVLLSGIIIILLLYMTWKFLFPFVLAWLLSWFLKPFIHLLHNKLRIPKFLSILIMIGLISSIFISLTIFFITKIVYMIQNLSNRDFTDYVQTINVIHDQFITWMDFSSTYVNRWVGSMNPTWEESFYKYIEELKQSAIQLGIEYLHSFLQMFSGGLASLPGLLMACGIVVIATFFISKDWETISNYLHNTISKNVRSPFQRIALNFKNTIKQLFKAQFILMFITIGIVYIGLIIFQVPHPLTLALVAGLVDFIPYIGTGIIFVPWIFYSFITDQFPMTIQLTSLYMIIIVTRQVFEPKILASHFGVPPLLLLIGLFLGFQLWGALTILITPAIIAFIKALHSSGVAFQLWRFIIGKPSM</sequence>
<feature type="transmembrane region" description="Helical" evidence="6">
    <location>
        <begin position="256"/>
        <end position="281"/>
    </location>
</feature>
<gene>
    <name evidence="7" type="primary">ytvI</name>
    <name evidence="7" type="ORF">ACFQIC_06705</name>
</gene>
<dbReference type="InterPro" id="IPR014227">
    <property type="entry name" value="YtvI-like"/>
</dbReference>
<evidence type="ECO:0000256" key="3">
    <source>
        <dbReference type="ARBA" id="ARBA00022692"/>
    </source>
</evidence>
<evidence type="ECO:0000256" key="2">
    <source>
        <dbReference type="ARBA" id="ARBA00009773"/>
    </source>
</evidence>
<dbReference type="PANTHER" id="PTHR21716:SF68">
    <property type="entry name" value="TRANSPORT PROTEIN YTVI-RELATED"/>
    <property type="match status" value="1"/>
</dbReference>
<evidence type="ECO:0000256" key="4">
    <source>
        <dbReference type="ARBA" id="ARBA00022989"/>
    </source>
</evidence>
<keyword evidence="4 6" id="KW-1133">Transmembrane helix</keyword>
<keyword evidence="3 6" id="KW-0812">Transmembrane</keyword>
<feature type="transmembrane region" description="Helical" evidence="6">
    <location>
        <begin position="12"/>
        <end position="30"/>
    </location>
</feature>
<evidence type="ECO:0000313" key="7">
    <source>
        <dbReference type="EMBL" id="MFC7061550.1"/>
    </source>
</evidence>
<dbReference type="NCBIfam" id="TIGR02872">
    <property type="entry name" value="spore_ytvI"/>
    <property type="match status" value="1"/>
</dbReference>
<keyword evidence="8" id="KW-1185">Reference proteome</keyword>
<keyword evidence="5 6" id="KW-0472">Membrane</keyword>
<feature type="transmembrane region" description="Helical" evidence="6">
    <location>
        <begin position="323"/>
        <end position="350"/>
    </location>
</feature>
<evidence type="ECO:0000256" key="1">
    <source>
        <dbReference type="ARBA" id="ARBA00004141"/>
    </source>
</evidence>
<proteinExistence type="inferred from homology"/>
<dbReference type="PANTHER" id="PTHR21716">
    <property type="entry name" value="TRANSMEMBRANE PROTEIN"/>
    <property type="match status" value="1"/>
</dbReference>
<feature type="transmembrane region" description="Helical" evidence="6">
    <location>
        <begin position="231"/>
        <end position="250"/>
    </location>
</feature>
<protein>
    <submittedName>
        <fullName evidence="7">Sporulation integral membrane protein YtvI</fullName>
    </submittedName>
</protein>
<evidence type="ECO:0000256" key="6">
    <source>
        <dbReference type="SAM" id="Phobius"/>
    </source>
</evidence>
<dbReference type="Proteomes" id="UP001596410">
    <property type="component" value="Unassembled WGS sequence"/>
</dbReference>
<dbReference type="EMBL" id="JBHSZV010000014">
    <property type="protein sequence ID" value="MFC7061550.1"/>
    <property type="molecule type" value="Genomic_DNA"/>
</dbReference>
<name>A0ABW2EL03_9BACI</name>
<evidence type="ECO:0000313" key="8">
    <source>
        <dbReference type="Proteomes" id="UP001596410"/>
    </source>
</evidence>
<comment type="caution">
    <text evidence="7">The sequence shown here is derived from an EMBL/GenBank/DDBJ whole genome shotgun (WGS) entry which is preliminary data.</text>
</comment>
<comment type="similarity">
    <text evidence="2">Belongs to the autoinducer-2 exporter (AI-2E) (TC 2.A.86) family.</text>
</comment>
<feature type="transmembrane region" description="Helical" evidence="6">
    <location>
        <begin position="168"/>
        <end position="189"/>
    </location>
</feature>
<organism evidence="7 8">
    <name type="scientific">Halobacillus seohaensis</name>
    <dbReference type="NCBI Taxonomy" id="447421"/>
    <lineage>
        <taxon>Bacteria</taxon>
        <taxon>Bacillati</taxon>
        <taxon>Bacillota</taxon>
        <taxon>Bacilli</taxon>
        <taxon>Bacillales</taxon>
        <taxon>Bacillaceae</taxon>
        <taxon>Halobacillus</taxon>
    </lineage>
</organism>
<feature type="transmembrane region" description="Helical" evidence="6">
    <location>
        <begin position="65"/>
        <end position="91"/>
    </location>
</feature>
<comment type="subcellular location">
    <subcellularLocation>
        <location evidence="1">Membrane</location>
        <topology evidence="1">Multi-pass membrane protein</topology>
    </subcellularLocation>
</comment>
<dbReference type="InterPro" id="IPR002549">
    <property type="entry name" value="AI-2E-like"/>
</dbReference>